<keyword evidence="6" id="KW-1185">Reference proteome</keyword>
<feature type="domain" description="Alliinase C-terminal" evidence="4">
    <location>
        <begin position="7"/>
        <end position="318"/>
    </location>
</feature>
<comment type="subunit">
    <text evidence="2">Homodimer.</text>
</comment>
<dbReference type="GO" id="GO:0006520">
    <property type="term" value="P:amino acid metabolic process"/>
    <property type="evidence" value="ECO:0007669"/>
    <property type="project" value="TreeGrafter"/>
</dbReference>
<reference evidence="5" key="1">
    <citation type="submission" date="2020-03" db="EMBL/GenBank/DDBJ databases">
        <title>A high-quality chromosome-level genome assembly of a woody plant with both climbing and erect habits, Rhamnella rubrinervis.</title>
        <authorList>
            <person name="Lu Z."/>
            <person name="Yang Y."/>
            <person name="Zhu X."/>
            <person name="Sun Y."/>
        </authorList>
    </citation>
    <scope>NUCLEOTIDE SEQUENCE</scope>
    <source>
        <strain evidence="5">BYM</strain>
        <tissue evidence="5">Leaf</tissue>
    </source>
</reference>
<keyword evidence="3" id="KW-0663">Pyridoxal phosphate</keyword>
<gene>
    <name evidence="5" type="ORF">FNV43_RR10816</name>
</gene>
<comment type="similarity">
    <text evidence="1">Belongs to the alliinase family.</text>
</comment>
<dbReference type="Gene3D" id="3.90.1150.10">
    <property type="entry name" value="Aspartate Aminotransferase, domain 1"/>
    <property type="match status" value="1"/>
</dbReference>
<proteinExistence type="inferred from homology"/>
<dbReference type="InterPro" id="IPR050478">
    <property type="entry name" value="Ethylene_sulfur-biosynth"/>
</dbReference>
<comment type="caution">
    <text evidence="5">The sequence shown here is derived from an EMBL/GenBank/DDBJ whole genome shotgun (WGS) entry which is preliminary data.</text>
</comment>
<dbReference type="InterPro" id="IPR015421">
    <property type="entry name" value="PyrdxlP-dep_Trfase_major"/>
</dbReference>
<dbReference type="Pfam" id="PF04864">
    <property type="entry name" value="Alliinase_C"/>
    <property type="match status" value="1"/>
</dbReference>
<dbReference type="PANTHER" id="PTHR43795:SF20">
    <property type="entry name" value="TRYPTOPHAN AMINOTRANSFERASE-RELATED PROTEIN 3"/>
    <property type="match status" value="1"/>
</dbReference>
<evidence type="ECO:0000313" key="6">
    <source>
        <dbReference type="Proteomes" id="UP000796880"/>
    </source>
</evidence>
<accession>A0A8K0MH95</accession>
<dbReference type="InterPro" id="IPR006948">
    <property type="entry name" value="Alliinase_C"/>
</dbReference>
<evidence type="ECO:0000259" key="4">
    <source>
        <dbReference type="Pfam" id="PF04864"/>
    </source>
</evidence>
<evidence type="ECO:0000256" key="3">
    <source>
        <dbReference type="ARBA" id="ARBA00022898"/>
    </source>
</evidence>
<evidence type="ECO:0000313" key="5">
    <source>
        <dbReference type="EMBL" id="KAF3445640.1"/>
    </source>
</evidence>
<dbReference type="EMBL" id="VOIH02000005">
    <property type="protein sequence ID" value="KAF3445640.1"/>
    <property type="molecule type" value="Genomic_DNA"/>
</dbReference>
<dbReference type="Proteomes" id="UP000796880">
    <property type="component" value="Unassembled WGS sequence"/>
</dbReference>
<dbReference type="OrthoDB" id="2020362at2759"/>
<organism evidence="5 6">
    <name type="scientific">Rhamnella rubrinervis</name>
    <dbReference type="NCBI Taxonomy" id="2594499"/>
    <lineage>
        <taxon>Eukaryota</taxon>
        <taxon>Viridiplantae</taxon>
        <taxon>Streptophyta</taxon>
        <taxon>Embryophyta</taxon>
        <taxon>Tracheophyta</taxon>
        <taxon>Spermatophyta</taxon>
        <taxon>Magnoliopsida</taxon>
        <taxon>eudicotyledons</taxon>
        <taxon>Gunneridae</taxon>
        <taxon>Pentapetalae</taxon>
        <taxon>rosids</taxon>
        <taxon>fabids</taxon>
        <taxon>Rosales</taxon>
        <taxon>Rhamnaceae</taxon>
        <taxon>rhamnoid group</taxon>
        <taxon>Rhamneae</taxon>
        <taxon>Rhamnella</taxon>
    </lineage>
</organism>
<sequence>MAAGLFKNNIRKLHQVVGNAVTFGRYILFGEGSTQLLNAAVHALSSNHNHSSPPSVVLASVPYYPLYESQTVLFESKDFKFERNISLWKNNSDGRTNLIEFVTSPNNPDGQLNKAVLQGPNAKAIYDRVYYWPHFTAVPAPADDDIMLFSISKLTGHAGSRFGWAVIKDEALFERMKTYVSLNTMGVSRDAQLRALKLINVVFQGRRGREIFEFGHTIMRKRWEKLNRTFSVSTRFSVQKIASQYCNFFHRVREPSPAYAWLKCEREEDKDCYGVLKAANIISRKGSLFGAESRYVRLSLLRTQDDFDLLLQRLNKLVLEEDNIKSM</sequence>
<dbReference type="GO" id="GO:0016846">
    <property type="term" value="F:carbon-sulfur lyase activity"/>
    <property type="evidence" value="ECO:0007669"/>
    <property type="project" value="InterPro"/>
</dbReference>
<dbReference type="InterPro" id="IPR015424">
    <property type="entry name" value="PyrdxlP-dep_Trfase"/>
</dbReference>
<name>A0A8K0MH95_9ROSA</name>
<dbReference type="CDD" id="cd00609">
    <property type="entry name" value="AAT_like"/>
    <property type="match status" value="1"/>
</dbReference>
<dbReference type="AlphaFoldDB" id="A0A8K0MH95"/>
<dbReference type="SUPFAM" id="SSF53383">
    <property type="entry name" value="PLP-dependent transferases"/>
    <property type="match status" value="1"/>
</dbReference>
<evidence type="ECO:0000256" key="2">
    <source>
        <dbReference type="ARBA" id="ARBA00011738"/>
    </source>
</evidence>
<dbReference type="InterPro" id="IPR015422">
    <property type="entry name" value="PyrdxlP-dep_Trfase_small"/>
</dbReference>
<dbReference type="Gene3D" id="3.40.640.10">
    <property type="entry name" value="Type I PLP-dependent aspartate aminotransferase-like (Major domain)"/>
    <property type="match status" value="1"/>
</dbReference>
<dbReference type="PANTHER" id="PTHR43795">
    <property type="entry name" value="BIFUNCTIONAL ASPARTATE AMINOTRANSFERASE AND GLUTAMATE/ASPARTATE-PREPHENATE AMINOTRANSFERASE-RELATED"/>
    <property type="match status" value="1"/>
</dbReference>
<evidence type="ECO:0000256" key="1">
    <source>
        <dbReference type="ARBA" id="ARBA00006312"/>
    </source>
</evidence>
<dbReference type="GO" id="GO:0008483">
    <property type="term" value="F:transaminase activity"/>
    <property type="evidence" value="ECO:0007669"/>
    <property type="project" value="TreeGrafter"/>
</dbReference>
<protein>
    <recommendedName>
        <fullName evidence="4">Alliinase C-terminal domain-containing protein</fullName>
    </recommendedName>
</protein>